<evidence type="ECO:0000256" key="1">
    <source>
        <dbReference type="ARBA" id="ARBA00000868"/>
    </source>
</evidence>
<dbReference type="GO" id="GO:0005737">
    <property type="term" value="C:cytoplasm"/>
    <property type="evidence" value="ECO:0007669"/>
    <property type="project" value="UniProtKB-SubCell"/>
</dbReference>
<reference evidence="14 15" key="1">
    <citation type="submission" date="2016-11" db="EMBL/GenBank/DDBJ databases">
        <authorList>
            <person name="Jaros S."/>
            <person name="Januszkiewicz K."/>
            <person name="Wedrychowicz H."/>
        </authorList>
    </citation>
    <scope>NUCLEOTIDE SEQUENCE [LARGE SCALE GENOMIC DNA]</scope>
    <source>
        <strain evidence="14 15">DSM 14828</strain>
    </source>
</reference>
<protein>
    <recommendedName>
        <fullName evidence="7 12">Adenine phosphoribosyltransferase</fullName>
        <shortName evidence="12">APRT</shortName>
        <ecNumber evidence="7 12">2.4.2.7</ecNumber>
    </recommendedName>
</protein>
<dbReference type="EMBL" id="FQTU01000001">
    <property type="protein sequence ID" value="SHE27038.1"/>
    <property type="molecule type" value="Genomic_DNA"/>
</dbReference>
<evidence type="ECO:0000256" key="12">
    <source>
        <dbReference type="HAMAP-Rule" id="MF_00004"/>
    </source>
</evidence>
<dbReference type="CDD" id="cd06223">
    <property type="entry name" value="PRTases_typeI"/>
    <property type="match status" value="1"/>
</dbReference>
<dbReference type="GO" id="GO:0006166">
    <property type="term" value="P:purine ribonucleoside salvage"/>
    <property type="evidence" value="ECO:0007669"/>
    <property type="project" value="UniProtKB-UniRule"/>
</dbReference>
<evidence type="ECO:0000313" key="15">
    <source>
        <dbReference type="Proteomes" id="UP000184251"/>
    </source>
</evidence>
<dbReference type="PANTHER" id="PTHR32315:SF3">
    <property type="entry name" value="ADENINE PHOSPHORIBOSYLTRANSFERASE"/>
    <property type="match status" value="1"/>
</dbReference>
<dbReference type="STRING" id="1120975.SAMN02746064_00029"/>
<gene>
    <name evidence="12" type="primary">apt</name>
    <name evidence="14" type="ORF">SAMN02746064_00029</name>
</gene>
<dbReference type="GO" id="GO:0044209">
    <property type="term" value="P:AMP salvage"/>
    <property type="evidence" value="ECO:0007669"/>
    <property type="project" value="UniProtKB-UniRule"/>
</dbReference>
<dbReference type="FunFam" id="3.40.50.2020:FF:000004">
    <property type="entry name" value="Adenine phosphoribosyltransferase"/>
    <property type="match status" value="1"/>
</dbReference>
<evidence type="ECO:0000256" key="4">
    <source>
        <dbReference type="ARBA" id="ARBA00004659"/>
    </source>
</evidence>
<evidence type="ECO:0000256" key="3">
    <source>
        <dbReference type="ARBA" id="ARBA00004496"/>
    </source>
</evidence>
<keyword evidence="9 12" id="KW-0328">Glycosyltransferase</keyword>
<evidence type="ECO:0000256" key="8">
    <source>
        <dbReference type="ARBA" id="ARBA00022490"/>
    </source>
</evidence>
<dbReference type="EC" id="2.4.2.7" evidence="7 12"/>
<dbReference type="InterPro" id="IPR000836">
    <property type="entry name" value="PRTase_dom"/>
</dbReference>
<comment type="similarity">
    <text evidence="5 12">Belongs to the purine/pyrimidine phosphoribosyltransferase family.</text>
</comment>
<keyword evidence="15" id="KW-1185">Reference proteome</keyword>
<dbReference type="GO" id="GO:0016208">
    <property type="term" value="F:AMP binding"/>
    <property type="evidence" value="ECO:0007669"/>
    <property type="project" value="TreeGrafter"/>
</dbReference>
<evidence type="ECO:0000256" key="7">
    <source>
        <dbReference type="ARBA" id="ARBA00011893"/>
    </source>
</evidence>
<dbReference type="NCBIfam" id="NF002634">
    <property type="entry name" value="PRK02304.1-3"/>
    <property type="match status" value="1"/>
</dbReference>
<dbReference type="AlphaFoldDB" id="A0A1M4S4B9"/>
<dbReference type="UniPathway" id="UPA00588">
    <property type="reaction ID" value="UER00646"/>
</dbReference>
<dbReference type="InterPro" id="IPR029057">
    <property type="entry name" value="PRTase-like"/>
</dbReference>
<evidence type="ECO:0000256" key="5">
    <source>
        <dbReference type="ARBA" id="ARBA00008391"/>
    </source>
</evidence>
<evidence type="ECO:0000256" key="6">
    <source>
        <dbReference type="ARBA" id="ARBA00011738"/>
    </source>
</evidence>
<dbReference type="NCBIfam" id="NF002636">
    <property type="entry name" value="PRK02304.1-5"/>
    <property type="match status" value="1"/>
</dbReference>
<keyword evidence="11 12" id="KW-0660">Purine salvage</keyword>
<comment type="pathway">
    <text evidence="4 12">Purine metabolism; AMP biosynthesis via salvage pathway; AMP from adenine: step 1/1.</text>
</comment>
<comment type="subunit">
    <text evidence="6 12">Homodimer.</text>
</comment>
<dbReference type="PANTHER" id="PTHR32315">
    <property type="entry name" value="ADENINE PHOSPHORIBOSYLTRANSFERASE"/>
    <property type="match status" value="1"/>
</dbReference>
<name>A0A1M4S4B9_9FIRM</name>
<evidence type="ECO:0000256" key="9">
    <source>
        <dbReference type="ARBA" id="ARBA00022676"/>
    </source>
</evidence>
<dbReference type="InterPro" id="IPR050054">
    <property type="entry name" value="UPRTase/APRTase"/>
</dbReference>
<feature type="domain" description="Phosphoribosyltransferase" evidence="13">
    <location>
        <begin position="25"/>
        <end position="164"/>
    </location>
</feature>
<comment type="subcellular location">
    <subcellularLocation>
        <location evidence="3 12">Cytoplasm</location>
    </subcellularLocation>
</comment>
<dbReference type="Proteomes" id="UP000184251">
    <property type="component" value="Unassembled WGS sequence"/>
</dbReference>
<evidence type="ECO:0000256" key="10">
    <source>
        <dbReference type="ARBA" id="ARBA00022679"/>
    </source>
</evidence>
<evidence type="ECO:0000256" key="11">
    <source>
        <dbReference type="ARBA" id="ARBA00022726"/>
    </source>
</evidence>
<dbReference type="GO" id="GO:0003999">
    <property type="term" value="F:adenine phosphoribosyltransferase activity"/>
    <property type="evidence" value="ECO:0007669"/>
    <property type="project" value="UniProtKB-UniRule"/>
</dbReference>
<keyword evidence="10 12" id="KW-0808">Transferase</keyword>
<proteinExistence type="inferred from homology"/>
<dbReference type="OrthoDB" id="9803963at2"/>
<dbReference type="GO" id="GO:0006168">
    <property type="term" value="P:adenine salvage"/>
    <property type="evidence" value="ECO:0007669"/>
    <property type="project" value="InterPro"/>
</dbReference>
<dbReference type="HAMAP" id="MF_00004">
    <property type="entry name" value="Aden_phosphoribosyltr"/>
    <property type="match status" value="1"/>
</dbReference>
<evidence type="ECO:0000256" key="2">
    <source>
        <dbReference type="ARBA" id="ARBA00003968"/>
    </source>
</evidence>
<accession>A0A1M4S4B9</accession>
<dbReference type="SUPFAM" id="SSF53271">
    <property type="entry name" value="PRTase-like"/>
    <property type="match status" value="1"/>
</dbReference>
<dbReference type="NCBIfam" id="TIGR01090">
    <property type="entry name" value="apt"/>
    <property type="match status" value="1"/>
</dbReference>
<sequence>MDLKEKIRAIPDFPEKGISYKDITTLLKDKEALKATIDMFTDLSKDLKVDLVVGPEARGFIFGTALAYNLHAGFIPIRKPGKLPHAKLTQDYELEYGKDSLEIHEDSIQPGQRVLIIDDLLATGGTLLSTANLIEQLEGEVVGIMTLIELTELKGRDKLDKYKVESLVSYPY</sequence>
<dbReference type="InterPro" id="IPR005764">
    <property type="entry name" value="Ade_phspho_trans"/>
</dbReference>
<comment type="function">
    <text evidence="2 12">Catalyzes a salvage reaction resulting in the formation of AMP, that is energically less costly than de novo synthesis.</text>
</comment>
<dbReference type="Gene3D" id="3.40.50.2020">
    <property type="match status" value="1"/>
</dbReference>
<dbReference type="NCBIfam" id="NF002633">
    <property type="entry name" value="PRK02304.1-2"/>
    <property type="match status" value="1"/>
</dbReference>
<evidence type="ECO:0000259" key="13">
    <source>
        <dbReference type="Pfam" id="PF00156"/>
    </source>
</evidence>
<organism evidence="14 15">
    <name type="scientific">Alkalibacter saccharofermentans DSM 14828</name>
    <dbReference type="NCBI Taxonomy" id="1120975"/>
    <lineage>
        <taxon>Bacteria</taxon>
        <taxon>Bacillati</taxon>
        <taxon>Bacillota</taxon>
        <taxon>Clostridia</taxon>
        <taxon>Eubacteriales</taxon>
        <taxon>Eubacteriaceae</taxon>
        <taxon>Alkalibacter</taxon>
    </lineage>
</organism>
<evidence type="ECO:0000313" key="14">
    <source>
        <dbReference type="EMBL" id="SHE27038.1"/>
    </source>
</evidence>
<dbReference type="RefSeq" id="WP_073269042.1">
    <property type="nucleotide sequence ID" value="NZ_FQTU01000001.1"/>
</dbReference>
<dbReference type="GO" id="GO:0002055">
    <property type="term" value="F:adenine binding"/>
    <property type="evidence" value="ECO:0007669"/>
    <property type="project" value="TreeGrafter"/>
</dbReference>
<comment type="catalytic activity">
    <reaction evidence="1 12">
        <text>AMP + diphosphate = 5-phospho-alpha-D-ribose 1-diphosphate + adenine</text>
        <dbReference type="Rhea" id="RHEA:16609"/>
        <dbReference type="ChEBI" id="CHEBI:16708"/>
        <dbReference type="ChEBI" id="CHEBI:33019"/>
        <dbReference type="ChEBI" id="CHEBI:58017"/>
        <dbReference type="ChEBI" id="CHEBI:456215"/>
        <dbReference type="EC" id="2.4.2.7"/>
    </reaction>
</comment>
<dbReference type="Pfam" id="PF00156">
    <property type="entry name" value="Pribosyltran"/>
    <property type="match status" value="1"/>
</dbReference>
<keyword evidence="8 12" id="KW-0963">Cytoplasm</keyword>